<feature type="compositionally biased region" description="Polar residues" evidence="1">
    <location>
        <begin position="1"/>
        <end position="16"/>
    </location>
</feature>
<gene>
    <name evidence="2" type="ORF">BLNAU_21447</name>
</gene>
<name>A0ABQ9WYX2_9EUKA</name>
<sequence>MPIARSQHSPTSSFTLYNPDALHRSPHSLSSPICEYNDKNVEREIQADEGHRTDQPTHQPNIISVDCSPDKMTHRQLIAPSPSASPIGDDCMLVHRQDNIHSTFLVGLVLHFCDKAKTDGGIVVDA</sequence>
<dbReference type="EMBL" id="JARBJD010000336">
    <property type="protein sequence ID" value="KAK2943616.1"/>
    <property type="molecule type" value="Genomic_DNA"/>
</dbReference>
<feature type="region of interest" description="Disordered" evidence="1">
    <location>
        <begin position="1"/>
        <end position="34"/>
    </location>
</feature>
<evidence type="ECO:0000256" key="1">
    <source>
        <dbReference type="SAM" id="MobiDB-lite"/>
    </source>
</evidence>
<proteinExistence type="predicted"/>
<comment type="caution">
    <text evidence="2">The sequence shown here is derived from an EMBL/GenBank/DDBJ whole genome shotgun (WGS) entry which is preliminary data.</text>
</comment>
<dbReference type="Proteomes" id="UP001281761">
    <property type="component" value="Unassembled WGS sequence"/>
</dbReference>
<organism evidence="2 3">
    <name type="scientific">Blattamonas nauphoetae</name>
    <dbReference type="NCBI Taxonomy" id="2049346"/>
    <lineage>
        <taxon>Eukaryota</taxon>
        <taxon>Metamonada</taxon>
        <taxon>Preaxostyla</taxon>
        <taxon>Oxymonadida</taxon>
        <taxon>Blattamonas</taxon>
    </lineage>
</organism>
<evidence type="ECO:0000313" key="2">
    <source>
        <dbReference type="EMBL" id="KAK2943616.1"/>
    </source>
</evidence>
<keyword evidence="3" id="KW-1185">Reference proteome</keyword>
<accession>A0ABQ9WYX2</accession>
<reference evidence="2 3" key="1">
    <citation type="journal article" date="2022" name="bioRxiv">
        <title>Genomics of Preaxostyla Flagellates Illuminates Evolutionary Transitions and the Path Towards Mitochondrial Loss.</title>
        <authorList>
            <person name="Novak L.V.F."/>
            <person name="Treitli S.C."/>
            <person name="Pyrih J."/>
            <person name="Halakuc P."/>
            <person name="Pipaliya S.V."/>
            <person name="Vacek V."/>
            <person name="Brzon O."/>
            <person name="Soukal P."/>
            <person name="Eme L."/>
            <person name="Dacks J.B."/>
            <person name="Karnkowska A."/>
            <person name="Elias M."/>
            <person name="Hampl V."/>
        </authorList>
    </citation>
    <scope>NUCLEOTIDE SEQUENCE [LARGE SCALE GENOMIC DNA]</scope>
    <source>
        <strain evidence="2">NAU3</strain>
        <tissue evidence="2">Gut</tissue>
    </source>
</reference>
<protein>
    <submittedName>
        <fullName evidence="2">Uncharacterized protein</fullName>
    </submittedName>
</protein>
<evidence type="ECO:0000313" key="3">
    <source>
        <dbReference type="Proteomes" id="UP001281761"/>
    </source>
</evidence>